<dbReference type="NCBIfam" id="TIGR01001">
    <property type="entry name" value="metA"/>
    <property type="match status" value="1"/>
</dbReference>
<evidence type="ECO:0000256" key="5">
    <source>
        <dbReference type="ARBA" id="ARBA00023167"/>
    </source>
</evidence>
<evidence type="ECO:0000256" key="3">
    <source>
        <dbReference type="ARBA" id="ARBA00022605"/>
    </source>
</evidence>
<sequence>MPIKLDRELPVLDILRKENVFIMDNKRAKHQDIRPIRFLIVNLMPTKETTELQLLRLLANTPLQINIDFLYMRSHHSKNTAKSHLETFYKTFEDVKDNYYDGLIVTGAPVETLRYEEVDYWEELCQIFDWAKSHVYSTLHLCWGAQAGLYYKYGIPKAPLPQKLSGIFAQTIEAPSNPLVRGFDDVFMAPHSRHTEVTRAAIEQVEHLEIVASGKEVGVSIVASKDLREVYSFGHLEYDRGTLDWEYQRDVKAGKEPHLPAHYYINDDPSQAIPMQWNLAATTFFSNWINYAVYQETPYLLEQLGESAGI</sequence>
<feature type="binding site" evidence="8">
    <location>
        <position position="163"/>
    </location>
    <ligand>
        <name>substrate</name>
    </ligand>
</feature>
<dbReference type="HAMAP" id="MF_00295">
    <property type="entry name" value="MetA_acyltransf"/>
    <property type="match status" value="1"/>
</dbReference>
<dbReference type="SUPFAM" id="SSF52317">
    <property type="entry name" value="Class I glutamine amidotransferase-like"/>
    <property type="match status" value="1"/>
</dbReference>
<keyword evidence="5 8" id="KW-0486">Methionine biosynthesis</keyword>
<accession>A0A6N7X475</accession>
<comment type="similarity">
    <text evidence="8">Belongs to the MetA family.</text>
</comment>
<feature type="site" description="Important for substrate specificity" evidence="8">
    <location>
        <position position="192"/>
    </location>
</feature>
<evidence type="ECO:0000256" key="1">
    <source>
        <dbReference type="ARBA" id="ARBA00004496"/>
    </source>
</evidence>
<dbReference type="GO" id="GO:0019281">
    <property type="term" value="P:L-methionine biosynthetic process from homoserine via O-succinyl-L-homoserine and cystathionine"/>
    <property type="evidence" value="ECO:0007669"/>
    <property type="project" value="InterPro"/>
</dbReference>
<feature type="active site" description="Acyl-thioester intermediate" evidence="8 9">
    <location>
        <position position="142"/>
    </location>
</feature>
<keyword evidence="4 8" id="KW-0808">Transferase</keyword>
<dbReference type="AlphaFoldDB" id="A0A6N7X475"/>
<evidence type="ECO:0000256" key="2">
    <source>
        <dbReference type="ARBA" id="ARBA00022490"/>
    </source>
</evidence>
<dbReference type="OrthoDB" id="9772423at2"/>
<dbReference type="PANTHER" id="PTHR20919">
    <property type="entry name" value="HOMOSERINE O-SUCCINYLTRANSFERASE"/>
    <property type="match status" value="1"/>
</dbReference>
<dbReference type="EMBL" id="VUNP01000003">
    <property type="protein sequence ID" value="MST53052.1"/>
    <property type="molecule type" value="Genomic_DNA"/>
</dbReference>
<evidence type="ECO:0000256" key="6">
    <source>
        <dbReference type="ARBA" id="ARBA00023315"/>
    </source>
</evidence>
<dbReference type="InterPro" id="IPR005697">
    <property type="entry name" value="HST_MetA"/>
</dbReference>
<dbReference type="CDD" id="cd03131">
    <property type="entry name" value="GATase1_HTS"/>
    <property type="match status" value="1"/>
</dbReference>
<evidence type="ECO:0000313" key="11">
    <source>
        <dbReference type="Proteomes" id="UP000471052"/>
    </source>
</evidence>
<dbReference type="GO" id="GO:0004414">
    <property type="term" value="F:homoserine O-acetyltransferase activity"/>
    <property type="evidence" value="ECO:0007669"/>
    <property type="project" value="UniProtKB-EC"/>
</dbReference>
<comment type="pathway">
    <text evidence="8">Amino-acid biosynthesis; L-methionine biosynthesis via de novo pathway; O-acetyl-L-homoserine from L-homoserine: step 1/1.</text>
</comment>
<keyword evidence="2 8" id="KW-0963">Cytoplasm</keyword>
<organism evidence="10 11">
    <name type="scientific">Streptococcus alactolyticus</name>
    <dbReference type="NCBI Taxonomy" id="29389"/>
    <lineage>
        <taxon>Bacteria</taxon>
        <taxon>Bacillati</taxon>
        <taxon>Bacillota</taxon>
        <taxon>Bacilli</taxon>
        <taxon>Lactobacillales</taxon>
        <taxon>Streptococcaceae</taxon>
        <taxon>Streptococcus</taxon>
    </lineage>
</organism>
<dbReference type="GO" id="GO:0008899">
    <property type="term" value="F:homoserine O-succinyltransferase activity"/>
    <property type="evidence" value="ECO:0007669"/>
    <property type="project" value="UniProtKB-UniRule"/>
</dbReference>
<gene>
    <name evidence="8" type="primary">metAA</name>
    <name evidence="10" type="ORF">FYJ82_01060</name>
</gene>
<dbReference type="PIRSF" id="PIRSF000450">
    <property type="entry name" value="H_ser_succinyltr"/>
    <property type="match status" value="1"/>
</dbReference>
<evidence type="ECO:0000256" key="4">
    <source>
        <dbReference type="ARBA" id="ARBA00022679"/>
    </source>
</evidence>
<comment type="subcellular location">
    <subcellularLocation>
        <location evidence="1 8">Cytoplasm</location>
    </subcellularLocation>
</comment>
<comment type="function">
    <text evidence="8">Transfers an acetyl group from acetyl-CoA to L-homoserine, forming acetyl-L-homoserine.</text>
</comment>
<dbReference type="InterPro" id="IPR029062">
    <property type="entry name" value="Class_I_gatase-like"/>
</dbReference>
<evidence type="ECO:0000256" key="8">
    <source>
        <dbReference type="HAMAP-Rule" id="MF_00295"/>
    </source>
</evidence>
<evidence type="ECO:0000256" key="9">
    <source>
        <dbReference type="PIRSR" id="PIRSR000450-1"/>
    </source>
</evidence>
<dbReference type="FunFam" id="3.40.50.880:FF:000004">
    <property type="entry name" value="Homoserine O-succinyltransferase"/>
    <property type="match status" value="1"/>
</dbReference>
<dbReference type="EC" id="2.3.1.31" evidence="8"/>
<feature type="active site" description="Proton acceptor" evidence="8">
    <location>
        <position position="235"/>
    </location>
</feature>
<dbReference type="Proteomes" id="UP000471052">
    <property type="component" value="Unassembled WGS sequence"/>
</dbReference>
<name>A0A6N7X475_STRAY</name>
<dbReference type="Gene3D" id="3.40.50.880">
    <property type="match status" value="1"/>
</dbReference>
<dbReference type="GO" id="GO:0005737">
    <property type="term" value="C:cytoplasm"/>
    <property type="evidence" value="ECO:0007669"/>
    <property type="project" value="UniProtKB-SubCell"/>
</dbReference>
<feature type="binding site" evidence="8">
    <location>
        <position position="249"/>
    </location>
    <ligand>
        <name>substrate</name>
    </ligand>
</feature>
<comment type="caution">
    <text evidence="8">Lacks conserved residue(s) required for the propagation of feature annotation.</text>
</comment>
<dbReference type="InterPro" id="IPR033752">
    <property type="entry name" value="MetA_family"/>
</dbReference>
<feature type="binding site" evidence="8">
    <location>
        <position position="192"/>
    </location>
    <ligand>
        <name>substrate</name>
    </ligand>
</feature>
<keyword evidence="6 8" id="KW-0012">Acyltransferase</keyword>
<dbReference type="RefSeq" id="WP_154454282.1">
    <property type="nucleotide sequence ID" value="NZ_VUNP01000003.1"/>
</dbReference>
<reference evidence="10 11" key="1">
    <citation type="submission" date="2019-08" db="EMBL/GenBank/DDBJ databases">
        <title>In-depth cultivation of the pig gut microbiome towards novel bacterial diversity and tailored functional studies.</title>
        <authorList>
            <person name="Wylensek D."/>
            <person name="Hitch T.C.A."/>
            <person name="Clavel T."/>
        </authorList>
    </citation>
    <scope>NUCLEOTIDE SEQUENCE [LARGE SCALE GENOMIC DNA]</scope>
    <source>
        <strain evidence="10 11">BL-178-WT-3A</strain>
    </source>
</reference>
<evidence type="ECO:0000313" key="10">
    <source>
        <dbReference type="EMBL" id="MST53052.1"/>
    </source>
</evidence>
<keyword evidence="3 8" id="KW-0028">Amino-acid biosynthesis</keyword>
<evidence type="ECO:0000256" key="7">
    <source>
        <dbReference type="ARBA" id="ARBA00049043"/>
    </source>
</evidence>
<protein>
    <recommendedName>
        <fullName evidence="8">Homoserine O-acetyltransferase</fullName>
        <shortName evidence="8">HAT</shortName>
        <ecNumber evidence="8">2.3.1.31</ecNumber>
    </recommendedName>
    <alternativeName>
        <fullName evidence="8">Homoserine transacetylase</fullName>
        <shortName evidence="8">HTA</shortName>
    </alternativeName>
</protein>
<dbReference type="Pfam" id="PF04204">
    <property type="entry name" value="HTS"/>
    <property type="match status" value="1"/>
</dbReference>
<comment type="caution">
    <text evidence="10">The sequence shown here is derived from an EMBL/GenBank/DDBJ whole genome shotgun (WGS) entry which is preliminary data.</text>
</comment>
<comment type="catalytic activity">
    <reaction evidence="7 8">
        <text>L-homoserine + acetyl-CoA = O-acetyl-L-homoserine + CoA</text>
        <dbReference type="Rhea" id="RHEA:13701"/>
        <dbReference type="ChEBI" id="CHEBI:57287"/>
        <dbReference type="ChEBI" id="CHEBI:57288"/>
        <dbReference type="ChEBI" id="CHEBI:57476"/>
        <dbReference type="ChEBI" id="CHEBI:57716"/>
        <dbReference type="EC" id="2.3.1.31"/>
    </reaction>
</comment>
<dbReference type="PANTHER" id="PTHR20919:SF0">
    <property type="entry name" value="HOMOSERINE O-SUCCINYLTRANSFERASE"/>
    <property type="match status" value="1"/>
</dbReference>
<feature type="site" description="Important for acyl-CoA specificity" evidence="8">
    <location>
        <position position="111"/>
    </location>
</feature>
<feature type="active site" evidence="8">
    <location>
        <position position="237"/>
    </location>
</feature>
<proteinExistence type="inferred from homology"/>
<dbReference type="UniPathway" id="UPA00051">
    <property type="reaction ID" value="UER00074"/>
</dbReference>